<keyword evidence="3" id="KW-1185">Reference proteome</keyword>
<dbReference type="RefSeq" id="XP_641527.1">
    <property type="nucleotide sequence ID" value="XM_636435.1"/>
</dbReference>
<dbReference type="AlphaFoldDB" id="Q54WD1"/>
<dbReference type="KEGG" id="ddi:DDB_G0279749"/>
<feature type="compositionally biased region" description="Basic and acidic residues" evidence="1">
    <location>
        <begin position="71"/>
        <end position="93"/>
    </location>
</feature>
<dbReference type="PaxDb" id="44689-DDB0206009"/>
<name>Q54WD1_DICDI</name>
<protein>
    <submittedName>
        <fullName evidence="2">Uncharacterized protein</fullName>
    </submittedName>
</protein>
<dbReference type="GeneID" id="8622200"/>
<comment type="caution">
    <text evidence="2">The sequence shown here is derived from an EMBL/GenBank/DDBJ whole genome shotgun (WGS) entry which is preliminary data.</text>
</comment>
<accession>Q54WD1</accession>
<organism evidence="2 3">
    <name type="scientific">Dictyostelium discoideum</name>
    <name type="common">Social amoeba</name>
    <dbReference type="NCBI Taxonomy" id="44689"/>
    <lineage>
        <taxon>Eukaryota</taxon>
        <taxon>Amoebozoa</taxon>
        <taxon>Evosea</taxon>
        <taxon>Eumycetozoa</taxon>
        <taxon>Dictyostelia</taxon>
        <taxon>Dictyosteliales</taxon>
        <taxon>Dictyosteliaceae</taxon>
        <taxon>Dictyostelium</taxon>
    </lineage>
</organism>
<gene>
    <name evidence="2" type="ORF">DDB_G0279749</name>
</gene>
<dbReference type="EMBL" id="AAFI02000032">
    <property type="protein sequence ID" value="EAL67554.1"/>
    <property type="molecule type" value="Genomic_DNA"/>
</dbReference>
<evidence type="ECO:0000313" key="2">
    <source>
        <dbReference type="EMBL" id="EAL67554.1"/>
    </source>
</evidence>
<dbReference type="Proteomes" id="UP000002195">
    <property type="component" value="Unassembled WGS sequence"/>
</dbReference>
<dbReference type="dictyBase" id="DDB_G0279749"/>
<proteinExistence type="predicted"/>
<dbReference type="VEuPathDB" id="AmoebaDB:DDB_G0279749"/>
<dbReference type="FunCoup" id="Q54WD1">
    <property type="interactions" value="131"/>
</dbReference>
<feature type="region of interest" description="Disordered" evidence="1">
    <location>
        <begin position="71"/>
        <end position="107"/>
    </location>
</feature>
<feature type="compositionally biased region" description="Low complexity" evidence="1">
    <location>
        <begin position="94"/>
        <end position="107"/>
    </location>
</feature>
<evidence type="ECO:0000313" key="3">
    <source>
        <dbReference type="Proteomes" id="UP000002195"/>
    </source>
</evidence>
<dbReference type="OMA" id="QEMERYQ"/>
<dbReference type="eggNOG" id="ENOG502RIEP">
    <property type="taxonomic scope" value="Eukaryota"/>
</dbReference>
<evidence type="ECO:0000256" key="1">
    <source>
        <dbReference type="SAM" id="MobiDB-lite"/>
    </source>
</evidence>
<reference evidence="2 3" key="1">
    <citation type="journal article" date="2005" name="Nature">
        <title>The genome of the social amoeba Dictyostelium discoideum.</title>
        <authorList>
            <consortium name="The Dictyostelium discoideum Sequencing Consortium"/>
            <person name="Eichinger L."/>
            <person name="Pachebat J.A."/>
            <person name="Glockner G."/>
            <person name="Rajandream M.A."/>
            <person name="Sucgang R."/>
            <person name="Berriman M."/>
            <person name="Song J."/>
            <person name="Olsen R."/>
            <person name="Szafranski K."/>
            <person name="Xu Q."/>
            <person name="Tunggal B."/>
            <person name="Kummerfeld S."/>
            <person name="Madera M."/>
            <person name="Konfortov B.A."/>
            <person name="Rivero F."/>
            <person name="Bankier A.T."/>
            <person name="Lehmann R."/>
            <person name="Hamlin N."/>
            <person name="Davies R."/>
            <person name="Gaudet P."/>
            <person name="Fey P."/>
            <person name="Pilcher K."/>
            <person name="Chen G."/>
            <person name="Saunders D."/>
            <person name="Sodergren E."/>
            <person name="Davis P."/>
            <person name="Kerhornou A."/>
            <person name="Nie X."/>
            <person name="Hall N."/>
            <person name="Anjard C."/>
            <person name="Hemphill L."/>
            <person name="Bason N."/>
            <person name="Farbrother P."/>
            <person name="Desany B."/>
            <person name="Just E."/>
            <person name="Morio T."/>
            <person name="Rost R."/>
            <person name="Churcher C."/>
            <person name="Cooper J."/>
            <person name="Haydock S."/>
            <person name="van Driessche N."/>
            <person name="Cronin A."/>
            <person name="Goodhead I."/>
            <person name="Muzny D."/>
            <person name="Mourier T."/>
            <person name="Pain A."/>
            <person name="Lu M."/>
            <person name="Harper D."/>
            <person name="Lindsay R."/>
            <person name="Hauser H."/>
            <person name="James K."/>
            <person name="Quiles M."/>
            <person name="Madan Babu M."/>
            <person name="Saito T."/>
            <person name="Buchrieser C."/>
            <person name="Wardroper A."/>
            <person name="Felder M."/>
            <person name="Thangavelu M."/>
            <person name="Johnson D."/>
            <person name="Knights A."/>
            <person name="Loulseged H."/>
            <person name="Mungall K."/>
            <person name="Oliver K."/>
            <person name="Price C."/>
            <person name="Quail M.A."/>
            <person name="Urushihara H."/>
            <person name="Hernandez J."/>
            <person name="Rabbinowitsch E."/>
            <person name="Steffen D."/>
            <person name="Sanders M."/>
            <person name="Ma J."/>
            <person name="Kohara Y."/>
            <person name="Sharp S."/>
            <person name="Simmonds M."/>
            <person name="Spiegler S."/>
            <person name="Tivey A."/>
            <person name="Sugano S."/>
            <person name="White B."/>
            <person name="Walker D."/>
            <person name="Woodward J."/>
            <person name="Winckler T."/>
            <person name="Tanaka Y."/>
            <person name="Shaulsky G."/>
            <person name="Schleicher M."/>
            <person name="Weinstock G."/>
            <person name="Rosenthal A."/>
            <person name="Cox E.C."/>
            <person name="Chisholm R.L."/>
            <person name="Gibbs R."/>
            <person name="Loomis W.F."/>
            <person name="Platzer M."/>
            <person name="Kay R.R."/>
            <person name="Williams J."/>
            <person name="Dear P.H."/>
            <person name="Noegel A.A."/>
            <person name="Barrell B."/>
            <person name="Kuspa A."/>
        </authorList>
    </citation>
    <scope>NUCLEOTIDE SEQUENCE [LARGE SCALE GENOMIC DNA]</scope>
    <source>
        <strain evidence="2 3">AX4</strain>
    </source>
</reference>
<dbReference type="InParanoid" id="Q54WD1"/>
<sequence length="107" mass="12278">MSGFSFKGLLEKMGVESNPKTPGAKIFKVVQLITIPLFIAVLASKPYVEERIQNKKYLNERRLEALETKKAKERDEQFAKDHPEITQEMERYQKSLSSSSSSNNNKK</sequence>
<dbReference type="HOGENOM" id="CLU_2214930_0_0_1"/>
<dbReference type="SMR" id="Q54WD1"/>